<protein>
    <recommendedName>
        <fullName evidence="2">Cas12f1-like TNB domain-containing protein</fullName>
    </recommendedName>
</protein>
<organism evidence="3 4">
    <name type="scientific">Dreissena polymorpha</name>
    <name type="common">Zebra mussel</name>
    <name type="synonym">Mytilus polymorpha</name>
    <dbReference type="NCBI Taxonomy" id="45954"/>
    <lineage>
        <taxon>Eukaryota</taxon>
        <taxon>Metazoa</taxon>
        <taxon>Spiralia</taxon>
        <taxon>Lophotrochozoa</taxon>
        <taxon>Mollusca</taxon>
        <taxon>Bivalvia</taxon>
        <taxon>Autobranchia</taxon>
        <taxon>Heteroconchia</taxon>
        <taxon>Euheterodonta</taxon>
        <taxon>Imparidentia</taxon>
        <taxon>Neoheterodontei</taxon>
        <taxon>Myida</taxon>
        <taxon>Dreissenoidea</taxon>
        <taxon>Dreissenidae</taxon>
        <taxon>Dreissena</taxon>
    </lineage>
</organism>
<keyword evidence="1" id="KW-0238">DNA-binding</keyword>
<dbReference type="EMBL" id="JAIWYP010000007">
    <property type="protein sequence ID" value="KAH3797817.1"/>
    <property type="molecule type" value="Genomic_DNA"/>
</dbReference>
<dbReference type="PANTHER" id="PTHR36172">
    <property type="match status" value="1"/>
</dbReference>
<evidence type="ECO:0000313" key="3">
    <source>
        <dbReference type="EMBL" id="KAH3797817.1"/>
    </source>
</evidence>
<name>A0A9D4FGE5_DREPO</name>
<evidence type="ECO:0000313" key="4">
    <source>
        <dbReference type="Proteomes" id="UP000828390"/>
    </source>
</evidence>
<reference evidence="3" key="2">
    <citation type="submission" date="2020-11" db="EMBL/GenBank/DDBJ databases">
        <authorList>
            <person name="McCartney M.A."/>
            <person name="Auch B."/>
            <person name="Kono T."/>
            <person name="Mallez S."/>
            <person name="Becker A."/>
            <person name="Gohl D.M."/>
            <person name="Silverstein K.A.T."/>
            <person name="Koren S."/>
            <person name="Bechman K.B."/>
            <person name="Herman A."/>
            <person name="Abrahante J.E."/>
            <person name="Garbe J."/>
        </authorList>
    </citation>
    <scope>NUCLEOTIDE SEQUENCE</scope>
    <source>
        <strain evidence="3">Duluth1</strain>
        <tissue evidence="3">Whole animal</tissue>
    </source>
</reference>
<dbReference type="Pfam" id="PF07282">
    <property type="entry name" value="Cas12f1-like_TNB"/>
    <property type="match status" value="1"/>
</dbReference>
<dbReference type="GO" id="GO:0003677">
    <property type="term" value="F:DNA binding"/>
    <property type="evidence" value="ECO:0007669"/>
    <property type="project" value="UniProtKB-KW"/>
</dbReference>
<reference evidence="3" key="1">
    <citation type="journal article" date="2019" name="bioRxiv">
        <title>The Genome of the Zebra Mussel, Dreissena polymorpha: A Resource for Invasive Species Research.</title>
        <authorList>
            <person name="McCartney M.A."/>
            <person name="Auch B."/>
            <person name="Kono T."/>
            <person name="Mallez S."/>
            <person name="Zhang Y."/>
            <person name="Obille A."/>
            <person name="Becker A."/>
            <person name="Abrahante J.E."/>
            <person name="Garbe J."/>
            <person name="Badalamenti J.P."/>
            <person name="Herman A."/>
            <person name="Mangelson H."/>
            <person name="Liachko I."/>
            <person name="Sullivan S."/>
            <person name="Sone E.D."/>
            <person name="Koren S."/>
            <person name="Silverstein K.A.T."/>
            <person name="Beckman K.B."/>
            <person name="Gohl D.M."/>
        </authorList>
    </citation>
    <scope>NUCLEOTIDE SEQUENCE</scope>
    <source>
        <strain evidence="3">Duluth1</strain>
        <tissue evidence="3">Whole animal</tissue>
    </source>
</reference>
<feature type="domain" description="Cas12f1-like TNB" evidence="2">
    <location>
        <begin position="402"/>
        <end position="467"/>
    </location>
</feature>
<dbReference type="Proteomes" id="UP000828390">
    <property type="component" value="Unassembled WGS sequence"/>
</dbReference>
<evidence type="ECO:0000259" key="2">
    <source>
        <dbReference type="Pfam" id="PF07282"/>
    </source>
</evidence>
<dbReference type="InterPro" id="IPR010095">
    <property type="entry name" value="Cas12f1-like_TNB"/>
</dbReference>
<sequence length="483" mass="56977">MKRKREHFTLWDAANVHKHKSMWYWWAYIRRKDMVNHEKTDCDVIQLLQSASVKKQKTQSDKFLTSFSVGLRPTKHQKQVLNEMLRVSNYTYNWCLWLVNEKGLKPHLFELQKVVCKTNASDVDPYYRMENDDWFFNNKMSTIKLTSCKNFCTSYKSAKSLKSKLKRPMSVSNIIQGSFCVQKLFIRRLSDKDVSIDNTQMQNRYICMMPDNFEKRSNPKERFLKLAKPITKIPPIDHDVKIVKRADGMFIMNIPCDPKYTRRNASNDTIEKRVCGIDPGGRTFATVYDPIDCCVFQVGIKEDKQYVISKLHNKIDHAHMHLTKAQNKKQQQAARERIVSLKKTHLKLKTFVDDIHLKLSSHLVKEYEYVALGKINVAQLVKTDRPKPLSPRAKRDLLYWQHYRFRQRLTHRTTNTECILDVQNEAYTSKTCGVCGTINKNLEKSETFYCDNCKYNTHRDVNGARNILLKSLRMFPFEKQQQY</sequence>
<dbReference type="InterPro" id="IPR051491">
    <property type="entry name" value="Recombinase/Transposase-rel"/>
</dbReference>
<gene>
    <name evidence="3" type="ORF">DPMN_151405</name>
</gene>
<keyword evidence="4" id="KW-1185">Reference proteome</keyword>
<dbReference type="PANTHER" id="PTHR36172:SF1">
    <property type="entry name" value="RESOLVASE-RELATED"/>
    <property type="match status" value="1"/>
</dbReference>
<proteinExistence type="predicted"/>
<dbReference type="NCBIfam" id="NF040570">
    <property type="entry name" value="guided_TnpB"/>
    <property type="match status" value="1"/>
</dbReference>
<evidence type="ECO:0000256" key="1">
    <source>
        <dbReference type="ARBA" id="ARBA00023125"/>
    </source>
</evidence>
<comment type="caution">
    <text evidence="3">The sequence shown here is derived from an EMBL/GenBank/DDBJ whole genome shotgun (WGS) entry which is preliminary data.</text>
</comment>
<accession>A0A9D4FGE5</accession>
<dbReference type="AlphaFoldDB" id="A0A9D4FGE5"/>